<protein>
    <submittedName>
        <fullName evidence="6">TonB-dependent receptor plug domain protein</fullName>
    </submittedName>
</protein>
<dbReference type="AlphaFoldDB" id="G5SLI0"/>
<dbReference type="SUPFAM" id="SSF56935">
    <property type="entry name" value="Porins"/>
    <property type="match status" value="1"/>
</dbReference>
<dbReference type="Gene3D" id="2.60.40.1120">
    <property type="entry name" value="Carboxypeptidase-like, regulatory domain"/>
    <property type="match status" value="1"/>
</dbReference>
<dbReference type="InterPro" id="IPR008969">
    <property type="entry name" value="CarboxyPept-like_regulatory"/>
</dbReference>
<dbReference type="PATRIC" id="fig|762968.3.peg.176"/>
<evidence type="ECO:0000256" key="3">
    <source>
        <dbReference type="ARBA" id="ARBA00023237"/>
    </source>
</evidence>
<gene>
    <name evidence="6" type="ORF">HMPREF9441_00199</name>
</gene>
<organism evidence="6 7">
    <name type="scientific">Paraprevotella clara YIT 11840</name>
    <dbReference type="NCBI Taxonomy" id="762968"/>
    <lineage>
        <taxon>Bacteria</taxon>
        <taxon>Pseudomonadati</taxon>
        <taxon>Bacteroidota</taxon>
        <taxon>Bacteroidia</taxon>
        <taxon>Bacteroidales</taxon>
        <taxon>Prevotellaceae</taxon>
        <taxon>Paraprevotella</taxon>
    </lineage>
</organism>
<sequence length="798" mass="89561">MEMMRMKKFFCGWLLCSLLVVQAVAQSSFRVTGKVIDRTSRQPVVGAFVSPASIDTVRAVTDTAGVFVLPHVPPGIFSFRVTAAGYVPQETPDYIVSAVTPEVNVELEEDIKSLHTLTVRPKSYGKTAEAPVSVQVIGLREIEKSPGANRDISRIVRGYPGVAFSPVGYRNDLIVRGGGPSENRFYMDGIEIPNINHFATQGATGGPVSIVNADLVREIKFYTGSFPADRTGAMSSVLDFRLREGSSERQTFKATLGASEAALSGSGHIGEKTTYLFSLRQSYLQLLFKMIGLPFLPNYIDGQFKVKTRLTPYDELTVMALAGVDRMELNTDLAGEDEGSDYILSYLPKIEQETFTVGASYRHYAGKHVQTYVLSHNYLNDKNLKYRNNDESTEENLTLRLRSTEQKTTFRAENMTTLSGGWTLKEGAELNYMDYTDHERRLLSVGDWSVYRTHLGLVAYGASFSAAYTAPEERWSASVGVRADGNTYSSHMSRPWEQLSPRASFRYVFSPHWSTAASAGWYHQLPPYTALGYKDATDRLVNRDLRYMNVAQAAWGGEWKANDRWAVSVEGFYKSYHRVPLSLADGVPFTCKGTDYGVVGNEALVSTAQGRAYGVEALMRWTLPDRLNLTSSFTWYRSEYRADRHAAYVPSAWDNRVILNMSGTYDFPHRWSVGLRLSCIGGSPYTPYDEVASSYVTYWDANGKSAYDYSRYNAERLPGYAQLDVRVDKEFFFKRWRLGLYLDLQNVTVSKLRQPDVFMSTGVVSNPETPLEDQRYVMRRIEQISGTLLPTLGVTVEF</sequence>
<dbReference type="eggNOG" id="COG4771">
    <property type="taxonomic scope" value="Bacteria"/>
</dbReference>
<evidence type="ECO:0000259" key="5">
    <source>
        <dbReference type="Pfam" id="PF07715"/>
    </source>
</evidence>
<dbReference type="Gene3D" id="2.170.130.10">
    <property type="entry name" value="TonB-dependent receptor, plug domain"/>
    <property type="match status" value="1"/>
</dbReference>
<dbReference type="Proteomes" id="UP000003598">
    <property type="component" value="Unassembled WGS sequence"/>
</dbReference>
<dbReference type="Gene3D" id="2.40.170.20">
    <property type="entry name" value="TonB-dependent receptor, beta-barrel domain"/>
    <property type="match status" value="1"/>
</dbReference>
<feature type="chain" id="PRO_5003484409" evidence="4">
    <location>
        <begin position="26"/>
        <end position="798"/>
    </location>
</feature>
<evidence type="ECO:0000256" key="4">
    <source>
        <dbReference type="SAM" id="SignalP"/>
    </source>
</evidence>
<dbReference type="OrthoDB" id="9804995at2"/>
<dbReference type="EMBL" id="AFFY01000003">
    <property type="protein sequence ID" value="EHH01746.1"/>
    <property type="molecule type" value="Genomic_DNA"/>
</dbReference>
<keyword evidence="3" id="KW-0998">Cell outer membrane</keyword>
<dbReference type="InterPro" id="IPR012910">
    <property type="entry name" value="Plug_dom"/>
</dbReference>
<proteinExistence type="predicted"/>
<evidence type="ECO:0000256" key="2">
    <source>
        <dbReference type="ARBA" id="ARBA00023136"/>
    </source>
</evidence>
<accession>G5SLI0</accession>
<keyword evidence="7" id="KW-1185">Reference proteome</keyword>
<evidence type="ECO:0000313" key="6">
    <source>
        <dbReference type="EMBL" id="EHH01746.1"/>
    </source>
</evidence>
<name>G5SLI0_9BACT</name>
<keyword evidence="4" id="KW-0732">Signal</keyword>
<keyword evidence="6" id="KW-0675">Receptor</keyword>
<dbReference type="InterPro" id="IPR037066">
    <property type="entry name" value="Plug_dom_sf"/>
</dbReference>
<dbReference type="HOGENOM" id="CLU_016599_1_1_10"/>
<dbReference type="SUPFAM" id="SSF49464">
    <property type="entry name" value="Carboxypeptidase regulatory domain-like"/>
    <property type="match status" value="1"/>
</dbReference>
<evidence type="ECO:0000256" key="1">
    <source>
        <dbReference type="ARBA" id="ARBA00004442"/>
    </source>
</evidence>
<dbReference type="GO" id="GO:0009279">
    <property type="term" value="C:cell outer membrane"/>
    <property type="evidence" value="ECO:0007669"/>
    <property type="project" value="UniProtKB-SubCell"/>
</dbReference>
<evidence type="ECO:0000313" key="7">
    <source>
        <dbReference type="Proteomes" id="UP000003598"/>
    </source>
</evidence>
<comment type="subcellular location">
    <subcellularLocation>
        <location evidence="1">Cell outer membrane</location>
    </subcellularLocation>
</comment>
<comment type="caution">
    <text evidence="6">The sequence shown here is derived from an EMBL/GenBank/DDBJ whole genome shotgun (WGS) entry which is preliminary data.</text>
</comment>
<dbReference type="STRING" id="762968.HMPREF9441_00199"/>
<feature type="domain" description="TonB-dependent receptor plug" evidence="5">
    <location>
        <begin position="128"/>
        <end position="228"/>
    </location>
</feature>
<reference evidence="6 7" key="1">
    <citation type="submission" date="2011-03" db="EMBL/GenBank/DDBJ databases">
        <authorList>
            <person name="Weinstock G."/>
            <person name="Sodergren E."/>
            <person name="Clifton S."/>
            <person name="Fulton L."/>
            <person name="Fulton B."/>
            <person name="Courtney L."/>
            <person name="Fronick C."/>
            <person name="Harrison M."/>
            <person name="Strong C."/>
            <person name="Farmer C."/>
            <person name="Delahaunty K."/>
            <person name="Markovic C."/>
            <person name="Hall O."/>
            <person name="Minx P."/>
            <person name="Tomlinson C."/>
            <person name="Mitreva M."/>
            <person name="Hou S."/>
            <person name="Chen J."/>
            <person name="Wollam A."/>
            <person name="Pepin K.H."/>
            <person name="Johnson M."/>
            <person name="Bhonagiri V."/>
            <person name="Zhang X."/>
            <person name="Suruliraj S."/>
            <person name="Warren W."/>
            <person name="Chinwalla A."/>
            <person name="Mardis E.R."/>
            <person name="Wilson R.K."/>
        </authorList>
    </citation>
    <scope>NUCLEOTIDE SEQUENCE [LARGE SCALE GENOMIC DNA]</scope>
    <source>
        <strain evidence="6 7">YIT 11840</strain>
    </source>
</reference>
<keyword evidence="2" id="KW-0472">Membrane</keyword>
<dbReference type="Pfam" id="PF07715">
    <property type="entry name" value="Plug"/>
    <property type="match status" value="1"/>
</dbReference>
<feature type="signal peptide" evidence="4">
    <location>
        <begin position="1"/>
        <end position="25"/>
    </location>
</feature>
<dbReference type="Pfam" id="PF13620">
    <property type="entry name" value="CarboxypepD_reg"/>
    <property type="match status" value="1"/>
</dbReference>
<dbReference type="InterPro" id="IPR036942">
    <property type="entry name" value="Beta-barrel_TonB_sf"/>
</dbReference>